<evidence type="ECO:0000256" key="2">
    <source>
        <dbReference type="ARBA" id="ARBA00022723"/>
    </source>
</evidence>
<dbReference type="PROSITE" id="PS00909">
    <property type="entry name" value="MR_MLE_2"/>
    <property type="match status" value="1"/>
</dbReference>
<evidence type="ECO:0000313" key="7">
    <source>
        <dbReference type="EMBL" id="THG37588.1"/>
    </source>
</evidence>
<dbReference type="SUPFAM" id="SSF54826">
    <property type="entry name" value="Enolase N-terminal domain-like"/>
    <property type="match status" value="1"/>
</dbReference>
<dbReference type="PANTHER" id="PTHR48073">
    <property type="entry name" value="O-SUCCINYLBENZOATE SYNTHASE-RELATED"/>
    <property type="match status" value="1"/>
</dbReference>
<dbReference type="SUPFAM" id="SSF51604">
    <property type="entry name" value="Enolase C-terminal domain-like"/>
    <property type="match status" value="1"/>
</dbReference>
<dbReference type="EC" id="5.1.1.-" evidence="5"/>
<dbReference type="InterPro" id="IPR036849">
    <property type="entry name" value="Enolase-like_C_sf"/>
</dbReference>
<evidence type="ECO:0000256" key="5">
    <source>
        <dbReference type="RuleBase" id="RU366006"/>
    </source>
</evidence>
<evidence type="ECO:0000313" key="8">
    <source>
        <dbReference type="Proteomes" id="UP000308038"/>
    </source>
</evidence>
<dbReference type="RefSeq" id="WP_136452317.1">
    <property type="nucleotide sequence ID" value="NZ_SSTI01000016.1"/>
</dbReference>
<dbReference type="Gene3D" id="3.30.390.10">
    <property type="entry name" value="Enolase-like, N-terminal domain"/>
    <property type="match status" value="1"/>
</dbReference>
<dbReference type="Pfam" id="PF02746">
    <property type="entry name" value="MR_MLE_N"/>
    <property type="match status" value="1"/>
</dbReference>
<proteinExistence type="inferred from homology"/>
<accession>A0ABY2QE85</accession>
<dbReference type="InterPro" id="IPR018110">
    <property type="entry name" value="Mandel_Rmase/mucon_lact_enz_CS"/>
</dbReference>
<reference evidence="7 8" key="1">
    <citation type="submission" date="2019-04" db="EMBL/GenBank/DDBJ databases">
        <title>Microbes associate with the intestines of laboratory mice.</title>
        <authorList>
            <person name="Navarre W."/>
            <person name="Wong E."/>
            <person name="Huang K.C."/>
            <person name="Tropini C."/>
            <person name="Ng K."/>
            <person name="Yu B."/>
        </authorList>
    </citation>
    <scope>NUCLEOTIDE SEQUENCE [LARGE SCALE GENOMIC DNA]</scope>
    <source>
        <strain evidence="7 8">NM83_B4-11</strain>
    </source>
</reference>
<comment type="cofactor">
    <cofactor evidence="5">
        <name>Mg(2+)</name>
        <dbReference type="ChEBI" id="CHEBI:18420"/>
    </cofactor>
    <text evidence="5">Binds 1 Mg(2+) ion per subunit.</text>
</comment>
<evidence type="ECO:0000256" key="3">
    <source>
        <dbReference type="ARBA" id="ARBA00022842"/>
    </source>
</evidence>
<evidence type="ECO:0000259" key="6">
    <source>
        <dbReference type="SMART" id="SM00922"/>
    </source>
</evidence>
<gene>
    <name evidence="7" type="ORF">E5988_15815</name>
</gene>
<dbReference type="InterPro" id="IPR034603">
    <property type="entry name" value="Dipeptide_epimerase"/>
</dbReference>
<dbReference type="PANTHER" id="PTHR48073:SF2">
    <property type="entry name" value="O-SUCCINYLBENZOATE SYNTHASE"/>
    <property type="match status" value="1"/>
</dbReference>
<dbReference type="Pfam" id="PF13378">
    <property type="entry name" value="MR_MLE_C"/>
    <property type="match status" value="1"/>
</dbReference>
<keyword evidence="8" id="KW-1185">Reference proteome</keyword>
<keyword evidence="2 5" id="KW-0479">Metal-binding</keyword>
<dbReference type="Gene3D" id="3.20.20.120">
    <property type="entry name" value="Enolase-like C-terminal domain"/>
    <property type="match status" value="1"/>
</dbReference>
<protein>
    <recommendedName>
        <fullName evidence="5">Dipeptide epimerase</fullName>
        <ecNumber evidence="5">5.1.1.-</ecNumber>
    </recommendedName>
</protein>
<dbReference type="CDD" id="cd03319">
    <property type="entry name" value="L-Ala-DL-Glu_epimerase"/>
    <property type="match status" value="1"/>
</dbReference>
<dbReference type="NCBIfam" id="NF042940">
    <property type="entry name" value="racemase_DgcA"/>
    <property type="match status" value="1"/>
</dbReference>
<name>A0ABY2QE85_9SPHN</name>
<comment type="similarity">
    <text evidence="1 5">Belongs to the mandelate racemase/muconate lactonizing enzyme family.</text>
</comment>
<dbReference type="InterPro" id="IPR029065">
    <property type="entry name" value="Enolase_C-like"/>
</dbReference>
<dbReference type="InterPro" id="IPR029017">
    <property type="entry name" value="Enolase-like_N"/>
</dbReference>
<dbReference type="SFLD" id="SFLDS00001">
    <property type="entry name" value="Enolase"/>
    <property type="match status" value="1"/>
</dbReference>
<dbReference type="EMBL" id="SSTI01000016">
    <property type="protein sequence ID" value="THG37588.1"/>
    <property type="molecule type" value="Genomic_DNA"/>
</dbReference>
<keyword evidence="3 5" id="KW-0460">Magnesium</keyword>
<dbReference type="InterPro" id="IPR013341">
    <property type="entry name" value="Mandelate_racemase_N_dom"/>
</dbReference>
<keyword evidence="4 5" id="KW-0413">Isomerase</keyword>
<organism evidence="7 8">
    <name type="scientific">Sphingomonas olei</name>
    <dbReference type="NCBI Taxonomy" id="1886787"/>
    <lineage>
        <taxon>Bacteria</taxon>
        <taxon>Pseudomonadati</taxon>
        <taxon>Pseudomonadota</taxon>
        <taxon>Alphaproteobacteria</taxon>
        <taxon>Sphingomonadales</taxon>
        <taxon>Sphingomonadaceae</taxon>
        <taxon>Sphingomonas</taxon>
    </lineage>
</organism>
<dbReference type="Proteomes" id="UP000308038">
    <property type="component" value="Unassembled WGS sequence"/>
</dbReference>
<dbReference type="SFLD" id="SFLDG00180">
    <property type="entry name" value="muconate_cycloisomerase"/>
    <property type="match status" value="1"/>
</dbReference>
<dbReference type="SFLD" id="SFLDF00010">
    <property type="entry name" value="dipeptide_epimerase"/>
    <property type="match status" value="1"/>
</dbReference>
<evidence type="ECO:0000256" key="1">
    <source>
        <dbReference type="ARBA" id="ARBA00008031"/>
    </source>
</evidence>
<dbReference type="SMART" id="SM00922">
    <property type="entry name" value="MR_MLE"/>
    <property type="match status" value="1"/>
</dbReference>
<dbReference type="InterPro" id="IPR013342">
    <property type="entry name" value="Mandelate_racemase_C"/>
</dbReference>
<sequence>MLRTVRPSIERHALRTPFRIARGVRDSIDVAVVELQHGTVVARGEGTPTSRYGETPEMVIEQIEKTADAIADGADRAALRALLPAGAARNALDNALWDLEARLAGTPYAPPVKGLVSARTISIDTPDAMAKAALALADARLIKVKLDGNDPAARLRAVRDAAPDAVLIVDANEGWSLDLLRNMEEVLVDCAVKLVEQPLPAGQDAALAGIALRVPLCADESCHVAADVPRLRDLYDFVNIKLDKTGGLTEALELLAAARIAGMGVLVGCMLGTSLGMAPAMRVAALADYADLDGPWWLREDRPGGLTFAADGSVGAPDDALWTCSAD</sequence>
<feature type="domain" description="Mandelate racemase/muconate lactonizing enzyme C-terminal" evidence="6">
    <location>
        <begin position="126"/>
        <end position="217"/>
    </location>
</feature>
<comment type="caution">
    <text evidence="7">The sequence shown here is derived from an EMBL/GenBank/DDBJ whole genome shotgun (WGS) entry which is preliminary data.</text>
</comment>
<evidence type="ECO:0000256" key="4">
    <source>
        <dbReference type="ARBA" id="ARBA00023235"/>
    </source>
</evidence>